<sequence length="48" mass="5492">MRGKAVSFDKTRKKKNSVNQKFFIISSRLPCSLRLLAMTTHYPATMTS</sequence>
<evidence type="ECO:0000313" key="2">
    <source>
        <dbReference type="Proteomes" id="UP000033556"/>
    </source>
</evidence>
<proteinExistence type="predicted"/>
<keyword evidence="2" id="KW-1185">Reference proteome</keyword>
<dbReference type="EMBL" id="LANR01000001">
    <property type="protein sequence ID" value="KJV61560.1"/>
    <property type="molecule type" value="Genomic_DNA"/>
</dbReference>
<name>A0A0F3N0L8_RICAM</name>
<comment type="caution">
    <text evidence="1">The sequence shown here is derived from an EMBL/GenBank/DDBJ whole genome shotgun (WGS) entry which is preliminary data.</text>
</comment>
<organism evidence="1 2">
    <name type="scientific">Rickettsia amblyommatis str. Ac/Pa</name>
    <dbReference type="NCBI Taxonomy" id="1359164"/>
    <lineage>
        <taxon>Bacteria</taxon>
        <taxon>Pseudomonadati</taxon>
        <taxon>Pseudomonadota</taxon>
        <taxon>Alphaproteobacteria</taxon>
        <taxon>Rickettsiales</taxon>
        <taxon>Rickettsiaceae</taxon>
        <taxon>Rickettsieae</taxon>
        <taxon>Rickettsia</taxon>
        <taxon>spotted fever group</taxon>
    </lineage>
</organism>
<dbReference type="AlphaFoldDB" id="A0A0F3N0L8"/>
<dbReference type="Proteomes" id="UP000033556">
    <property type="component" value="Unassembled WGS sequence"/>
</dbReference>
<protein>
    <submittedName>
        <fullName evidence="1">Uncharacterized protein</fullName>
    </submittedName>
</protein>
<accession>A0A0F3N0L8</accession>
<gene>
    <name evidence="1" type="ORF">APHACPA_0570</name>
</gene>
<dbReference type="PATRIC" id="fig|1359164.3.peg.566"/>
<reference evidence="1 2" key="1">
    <citation type="submission" date="2015-01" db="EMBL/GenBank/DDBJ databases">
        <title>Genome Sequencing of Rickettsiales.</title>
        <authorList>
            <person name="Daugherty S.C."/>
            <person name="Su Q."/>
            <person name="Abolude K."/>
            <person name="Beier-Sexton M."/>
            <person name="Carlyon J.A."/>
            <person name="Carter R."/>
            <person name="Day N.P."/>
            <person name="Dumler S.J."/>
            <person name="Dyachenko V."/>
            <person name="Godinez A."/>
            <person name="Kurtti T.J."/>
            <person name="Lichay M."/>
            <person name="Mullins K.E."/>
            <person name="Ott S."/>
            <person name="Pappas-Brown V."/>
            <person name="Paris D.H."/>
            <person name="Patel P."/>
            <person name="Richards A.L."/>
            <person name="Sadzewicz L."/>
            <person name="Sears K."/>
            <person name="Seidman D."/>
            <person name="Sengamalay N."/>
            <person name="Stenos J."/>
            <person name="Tallon L.J."/>
            <person name="Vincent G."/>
            <person name="Fraser C.M."/>
            <person name="Munderloh U."/>
            <person name="Dunning-Hotopp J.C."/>
        </authorList>
    </citation>
    <scope>NUCLEOTIDE SEQUENCE [LARGE SCALE GENOMIC DNA]</scope>
    <source>
        <strain evidence="1 2">Ac/Pa</strain>
    </source>
</reference>
<evidence type="ECO:0000313" key="1">
    <source>
        <dbReference type="EMBL" id="KJV61560.1"/>
    </source>
</evidence>